<sequence>MIIISDCFTSKVDEGCLKVANSLAKKMKTKNKNTVIVSYDRRPNFSDKHLELNKLFLNRKLFSTINKSNSSVLYIPFASNTLGSVLRVLLLSFCSRKRVNVIFVLRTNMNEVSKLLLKMSGANVIALSNDSYSFYTGIVGKRTFYLKTGIDTEKFIPVDADRKMELKNKYGIPNRMKVVLHVGHLKGGRNVDKMLNIDEKYFVLLVVSSVTQKEKDATISNQLENRPNTRIIDAYIENIQEIYQLSDVYLFLVQAVKNCIDVPLSVLEAAACNIPIVTTAYGELNSFVGCEGFNFIELLDKRELNRQIDAAVGQKVDTRKTILPYDWQRSIEELENIVDE</sequence>
<proteinExistence type="predicted"/>
<keyword evidence="2" id="KW-0808">Transferase</keyword>
<dbReference type="InterPro" id="IPR001296">
    <property type="entry name" value="Glyco_trans_1"/>
</dbReference>
<protein>
    <submittedName>
        <fullName evidence="2">Glycosyltransferase</fullName>
        <ecNumber evidence="2">2.4.-.-</ecNumber>
    </submittedName>
</protein>
<gene>
    <name evidence="2" type="ORF">ACJDU8_03545</name>
</gene>
<comment type="caution">
    <text evidence="2">The sequence shown here is derived from an EMBL/GenBank/DDBJ whole genome shotgun (WGS) entry which is preliminary data.</text>
</comment>
<organism evidence="2 3">
    <name type="scientific">Candidatus Clostridium eludens</name>
    <dbReference type="NCBI Taxonomy" id="3381663"/>
    <lineage>
        <taxon>Bacteria</taxon>
        <taxon>Bacillati</taxon>
        <taxon>Bacillota</taxon>
        <taxon>Clostridia</taxon>
        <taxon>Eubacteriales</taxon>
        <taxon>Clostridiaceae</taxon>
        <taxon>Clostridium</taxon>
    </lineage>
</organism>
<dbReference type="RefSeq" id="WP_406790776.1">
    <property type="nucleotide sequence ID" value="NZ_JBJHZX010000004.1"/>
</dbReference>
<dbReference type="Proteomes" id="UP001623660">
    <property type="component" value="Unassembled WGS sequence"/>
</dbReference>
<feature type="domain" description="Glycosyl transferase family 1" evidence="1">
    <location>
        <begin position="165"/>
        <end position="288"/>
    </location>
</feature>
<evidence type="ECO:0000313" key="3">
    <source>
        <dbReference type="Proteomes" id="UP001623660"/>
    </source>
</evidence>
<reference evidence="2 3" key="1">
    <citation type="submission" date="2024-11" db="EMBL/GenBank/DDBJ databases">
        <authorList>
            <person name="Heng Y.C."/>
            <person name="Lim A.C.H."/>
            <person name="Lee J.K.Y."/>
            <person name="Kittelmann S."/>
        </authorList>
    </citation>
    <scope>NUCLEOTIDE SEQUENCE [LARGE SCALE GENOMIC DNA]</scope>
    <source>
        <strain evidence="2 3">WILCCON 0269</strain>
    </source>
</reference>
<keyword evidence="3" id="KW-1185">Reference proteome</keyword>
<evidence type="ECO:0000259" key="1">
    <source>
        <dbReference type="Pfam" id="PF00534"/>
    </source>
</evidence>
<dbReference type="GO" id="GO:0016757">
    <property type="term" value="F:glycosyltransferase activity"/>
    <property type="evidence" value="ECO:0007669"/>
    <property type="project" value="UniProtKB-KW"/>
</dbReference>
<evidence type="ECO:0000313" key="2">
    <source>
        <dbReference type="EMBL" id="MFL0194649.1"/>
    </source>
</evidence>
<dbReference type="EMBL" id="JBJHZX010000004">
    <property type="protein sequence ID" value="MFL0194649.1"/>
    <property type="molecule type" value="Genomic_DNA"/>
</dbReference>
<keyword evidence="2" id="KW-0328">Glycosyltransferase</keyword>
<dbReference type="EC" id="2.4.-.-" evidence="2"/>
<name>A0ABW8SHI5_9CLOT</name>
<dbReference type="Pfam" id="PF00534">
    <property type="entry name" value="Glycos_transf_1"/>
    <property type="match status" value="1"/>
</dbReference>
<accession>A0ABW8SHI5</accession>
<dbReference type="SUPFAM" id="SSF53756">
    <property type="entry name" value="UDP-Glycosyltransferase/glycogen phosphorylase"/>
    <property type="match status" value="1"/>
</dbReference>
<dbReference type="Gene3D" id="3.40.50.2000">
    <property type="entry name" value="Glycogen Phosphorylase B"/>
    <property type="match status" value="2"/>
</dbReference>